<gene>
    <name evidence="1" type="ORF">KDK95_30260</name>
</gene>
<reference evidence="1" key="1">
    <citation type="submission" date="2021-04" db="EMBL/GenBank/DDBJ databases">
        <title>Genome based classification of Actinospica acidithermotolerans sp. nov., an actinobacterium isolated from an Indonesian hot spring.</title>
        <authorList>
            <person name="Kusuma A.B."/>
            <person name="Putra K.E."/>
            <person name="Nafisah S."/>
            <person name="Loh J."/>
            <person name="Nouioui I."/>
            <person name="Goodfellow M."/>
        </authorList>
    </citation>
    <scope>NUCLEOTIDE SEQUENCE</scope>
    <source>
        <strain evidence="1">MGRD01-02</strain>
    </source>
</reference>
<protein>
    <submittedName>
        <fullName evidence="1">Uncharacterized protein</fullName>
    </submittedName>
</protein>
<comment type="caution">
    <text evidence="1">The sequence shown here is derived from an EMBL/GenBank/DDBJ whole genome shotgun (WGS) entry which is preliminary data.</text>
</comment>
<dbReference type="EMBL" id="JAGSOH010000144">
    <property type="protein sequence ID" value="MBR7830624.1"/>
    <property type="molecule type" value="Genomic_DNA"/>
</dbReference>
<dbReference type="AlphaFoldDB" id="A0A941IKI3"/>
<proteinExistence type="predicted"/>
<name>A0A941IKI3_9ACTN</name>
<dbReference type="Proteomes" id="UP000676325">
    <property type="component" value="Unassembled WGS sequence"/>
</dbReference>
<dbReference type="RefSeq" id="WP_212521748.1">
    <property type="nucleotide sequence ID" value="NZ_JAGSOH010000144.1"/>
</dbReference>
<accession>A0A941IKI3</accession>
<evidence type="ECO:0000313" key="2">
    <source>
        <dbReference type="Proteomes" id="UP000676325"/>
    </source>
</evidence>
<organism evidence="1 2">
    <name type="scientific">Actinospica acidithermotolerans</name>
    <dbReference type="NCBI Taxonomy" id="2828514"/>
    <lineage>
        <taxon>Bacteria</taxon>
        <taxon>Bacillati</taxon>
        <taxon>Actinomycetota</taxon>
        <taxon>Actinomycetes</taxon>
        <taxon>Catenulisporales</taxon>
        <taxon>Actinospicaceae</taxon>
        <taxon>Actinospica</taxon>
    </lineage>
</organism>
<keyword evidence="2" id="KW-1185">Reference proteome</keyword>
<evidence type="ECO:0000313" key="1">
    <source>
        <dbReference type="EMBL" id="MBR7830624.1"/>
    </source>
</evidence>
<sequence length="133" mass="14340">MTALDAASAIPEPGWAFRIHTLHTSDTCPPHLTGTWHHGGQQPEDPGCALWLILADRAGGIDLALFADHEQIPGAVTPIALHTGLPPDTWLEVAAPVIAAHPYVTCEHTSALKRRRRSDRAARAILAYLIAHN</sequence>